<evidence type="ECO:0000313" key="4">
    <source>
        <dbReference type="Proteomes" id="UP000722791"/>
    </source>
</evidence>
<sequence>MESLSMGRIHLSQQRVTTALLLIFAATHLLQMQPVALAVGPARTSKGSAGRSAGRPGVMSSLFKSNAGDSLLGALKQLRLARGDMEGAARVDTLRKWFSITGLYRGLLPLAMDLFKNRRLATEVAKDWTKMVERLAAEPVRVPRRPGSVPPNRALPELLAANPAEVLRWVRASSTKVRNAFKGSAVSRLLADVHHELSTDPFFIIDLLKAAQQVGWEISATVTLRGGSGSGAGDSWLPEELTGLAQQVFEVFREELFPDAAPQRTGDDSKASRPGPVQGKGLGGLGAEL</sequence>
<dbReference type="EMBL" id="BNCQ01000007">
    <property type="protein sequence ID" value="GIL99879.1"/>
    <property type="molecule type" value="Genomic_DNA"/>
</dbReference>
<name>A0A8J4FGJ7_9CHLO</name>
<dbReference type="AlphaFoldDB" id="A0A8J4FGJ7"/>
<protein>
    <submittedName>
        <fullName evidence="3">Uncharacterized protein</fullName>
    </submittedName>
</protein>
<dbReference type="OrthoDB" id="10417159at2759"/>
<feature type="signal peptide" evidence="2">
    <location>
        <begin position="1"/>
        <end position="38"/>
    </location>
</feature>
<organism evidence="3 4">
    <name type="scientific">Volvox reticuliferus</name>
    <dbReference type="NCBI Taxonomy" id="1737510"/>
    <lineage>
        <taxon>Eukaryota</taxon>
        <taxon>Viridiplantae</taxon>
        <taxon>Chlorophyta</taxon>
        <taxon>core chlorophytes</taxon>
        <taxon>Chlorophyceae</taxon>
        <taxon>CS clade</taxon>
        <taxon>Chlamydomonadales</taxon>
        <taxon>Volvocaceae</taxon>
        <taxon>Volvox</taxon>
    </lineage>
</organism>
<accession>A0A8J4FGJ7</accession>
<proteinExistence type="predicted"/>
<feature type="chain" id="PRO_5044232074" evidence="2">
    <location>
        <begin position="39"/>
        <end position="289"/>
    </location>
</feature>
<feature type="region of interest" description="Disordered" evidence="1">
    <location>
        <begin position="260"/>
        <end position="289"/>
    </location>
</feature>
<evidence type="ECO:0000313" key="3">
    <source>
        <dbReference type="EMBL" id="GIL99879.1"/>
    </source>
</evidence>
<keyword evidence="2" id="KW-0732">Signal</keyword>
<evidence type="ECO:0000256" key="1">
    <source>
        <dbReference type="SAM" id="MobiDB-lite"/>
    </source>
</evidence>
<feature type="compositionally biased region" description="Gly residues" evidence="1">
    <location>
        <begin position="278"/>
        <end position="289"/>
    </location>
</feature>
<dbReference type="Proteomes" id="UP000722791">
    <property type="component" value="Unassembled WGS sequence"/>
</dbReference>
<reference evidence="3" key="1">
    <citation type="journal article" date="2021" name="Proc. Natl. Acad. Sci. U.S.A.">
        <title>Three genomes in the algal genus Volvox reveal the fate of a haploid sex-determining region after a transition to homothallism.</title>
        <authorList>
            <person name="Yamamoto K."/>
            <person name="Hamaji T."/>
            <person name="Kawai-Toyooka H."/>
            <person name="Matsuzaki R."/>
            <person name="Takahashi F."/>
            <person name="Nishimura Y."/>
            <person name="Kawachi M."/>
            <person name="Noguchi H."/>
            <person name="Minakuchi Y."/>
            <person name="Umen J.G."/>
            <person name="Toyoda A."/>
            <person name="Nozaki H."/>
        </authorList>
    </citation>
    <scope>NUCLEOTIDE SEQUENCE</scope>
    <source>
        <strain evidence="3">NIES-3785</strain>
    </source>
</reference>
<gene>
    <name evidence="3" type="ORF">Vretimale_4933</name>
</gene>
<evidence type="ECO:0000256" key="2">
    <source>
        <dbReference type="SAM" id="SignalP"/>
    </source>
</evidence>
<comment type="caution">
    <text evidence="3">The sequence shown here is derived from an EMBL/GenBank/DDBJ whole genome shotgun (WGS) entry which is preliminary data.</text>
</comment>